<evidence type="ECO:0000313" key="7">
    <source>
        <dbReference type="Proteomes" id="UP001604277"/>
    </source>
</evidence>
<dbReference type="PANTHER" id="PTHR11655:SF17">
    <property type="entry name" value="RIBOSOMAL PROTEIN L6-RELATED"/>
    <property type="match status" value="1"/>
</dbReference>
<dbReference type="PRINTS" id="PR00059">
    <property type="entry name" value="RIBOSOMALL6"/>
</dbReference>
<dbReference type="EMBL" id="JBFOLJ010000007">
    <property type="protein sequence ID" value="KAL2520579.1"/>
    <property type="molecule type" value="Genomic_DNA"/>
</dbReference>
<dbReference type="InterPro" id="IPR020040">
    <property type="entry name" value="Ribosomal_uL6_a/b-dom"/>
</dbReference>
<accession>A0ABD1U6E1</accession>
<evidence type="ECO:0000259" key="5">
    <source>
        <dbReference type="Pfam" id="PF00347"/>
    </source>
</evidence>
<evidence type="ECO:0000256" key="4">
    <source>
        <dbReference type="RuleBase" id="RU003869"/>
    </source>
</evidence>
<keyword evidence="7" id="KW-1185">Reference proteome</keyword>
<name>A0ABD1U6E1_9LAMI</name>
<dbReference type="InterPro" id="IPR019906">
    <property type="entry name" value="Ribosomal_uL6_bac-type"/>
</dbReference>
<protein>
    <submittedName>
        <fullName evidence="6">Ribosomal protein L6 domain-containing protein</fullName>
    </submittedName>
</protein>
<evidence type="ECO:0000313" key="6">
    <source>
        <dbReference type="EMBL" id="KAL2520579.1"/>
    </source>
</evidence>
<comment type="similarity">
    <text evidence="1 4">Belongs to the universal ribosomal protein uL6 family.</text>
</comment>
<proteinExistence type="inferred from homology"/>
<dbReference type="Proteomes" id="UP001604277">
    <property type="component" value="Unassembled WGS sequence"/>
</dbReference>
<evidence type="ECO:0000256" key="1">
    <source>
        <dbReference type="ARBA" id="ARBA00009356"/>
    </source>
</evidence>
<dbReference type="InterPro" id="IPR000702">
    <property type="entry name" value="Ribosomal_uL6-like"/>
</dbReference>
<reference evidence="7" key="1">
    <citation type="submission" date="2024-07" db="EMBL/GenBank/DDBJ databases">
        <title>Two chromosome-level genome assemblies of Korean endemic species Abeliophyllum distichum and Forsythia ovata (Oleaceae).</title>
        <authorList>
            <person name="Jang H."/>
        </authorList>
    </citation>
    <scope>NUCLEOTIDE SEQUENCE [LARGE SCALE GENOMIC DNA]</scope>
</reference>
<dbReference type="PANTHER" id="PTHR11655">
    <property type="entry name" value="60S/50S RIBOSOMAL PROTEIN L6/L9"/>
    <property type="match status" value="1"/>
</dbReference>
<keyword evidence="2 4" id="KW-0689">Ribosomal protein</keyword>
<evidence type="ECO:0000256" key="2">
    <source>
        <dbReference type="ARBA" id="ARBA00022980"/>
    </source>
</evidence>
<dbReference type="GO" id="GO:0005840">
    <property type="term" value="C:ribosome"/>
    <property type="evidence" value="ECO:0007669"/>
    <property type="project" value="UniProtKB-KW"/>
</dbReference>
<dbReference type="GO" id="GO:1990904">
    <property type="term" value="C:ribonucleoprotein complex"/>
    <property type="evidence" value="ECO:0007669"/>
    <property type="project" value="UniProtKB-KW"/>
</dbReference>
<dbReference type="SUPFAM" id="SSF56053">
    <property type="entry name" value="Ribosomal protein L6"/>
    <property type="match status" value="1"/>
</dbReference>
<comment type="caution">
    <text evidence="6">The sequence shown here is derived from an EMBL/GenBank/DDBJ whole genome shotgun (WGS) entry which is preliminary data.</text>
</comment>
<keyword evidence="3 4" id="KW-0687">Ribonucleoprotein</keyword>
<evidence type="ECO:0000256" key="3">
    <source>
        <dbReference type="ARBA" id="ARBA00023274"/>
    </source>
</evidence>
<organism evidence="6 7">
    <name type="scientific">Forsythia ovata</name>
    <dbReference type="NCBI Taxonomy" id="205694"/>
    <lineage>
        <taxon>Eukaryota</taxon>
        <taxon>Viridiplantae</taxon>
        <taxon>Streptophyta</taxon>
        <taxon>Embryophyta</taxon>
        <taxon>Tracheophyta</taxon>
        <taxon>Spermatophyta</taxon>
        <taxon>Magnoliopsida</taxon>
        <taxon>eudicotyledons</taxon>
        <taxon>Gunneridae</taxon>
        <taxon>Pentapetalae</taxon>
        <taxon>asterids</taxon>
        <taxon>lamiids</taxon>
        <taxon>Lamiales</taxon>
        <taxon>Oleaceae</taxon>
        <taxon>Forsythieae</taxon>
        <taxon>Forsythia</taxon>
    </lineage>
</organism>
<dbReference type="Gene3D" id="3.90.930.12">
    <property type="entry name" value="Ribosomal protein L6, alpha-beta domain"/>
    <property type="match status" value="1"/>
</dbReference>
<feature type="domain" description="Large ribosomal subunit protein uL6 alpha-beta" evidence="5">
    <location>
        <begin position="92"/>
        <end position="155"/>
    </location>
</feature>
<dbReference type="InterPro" id="IPR036789">
    <property type="entry name" value="Ribosomal_uL6-like_a/b-dom_sf"/>
</dbReference>
<dbReference type="Pfam" id="PF00347">
    <property type="entry name" value="Ribosomal_L6"/>
    <property type="match status" value="1"/>
</dbReference>
<sequence length="160" mass="18187">MGHVVQILEGVMDVNVPPIPRSLKLFVESQEHIIFFTVSPQARVHKTKSDGSQASSHSKLLARAHKQLRYWYLSYNGSKFFHFLKIVGVGFKARAEAEGRLLYLKLGYSHEVELTVPPAVRVFCFKNNVVCCTRIDKERVHQFAASIRSCKPLKFTKAKA</sequence>
<gene>
    <name evidence="6" type="ORF">Fot_24502</name>
</gene>
<dbReference type="AlphaFoldDB" id="A0ABD1U6E1"/>